<feature type="disulfide bond" description="Redox-active" evidence="4">
    <location>
        <begin position="65"/>
        <end position="69"/>
    </location>
</feature>
<dbReference type="Gene3D" id="3.40.30.10">
    <property type="entry name" value="Glutaredoxin"/>
    <property type="match status" value="1"/>
</dbReference>
<proteinExistence type="inferred from homology"/>
<feature type="binding site" evidence="3">
    <location>
        <position position="155"/>
    </location>
    <ligand>
        <name>Cu cation</name>
        <dbReference type="ChEBI" id="CHEBI:23378"/>
    </ligand>
</feature>
<evidence type="ECO:0000256" key="1">
    <source>
        <dbReference type="ARBA" id="ARBA00010996"/>
    </source>
</evidence>
<dbReference type="Proteomes" id="UP000043699">
    <property type="component" value="Unassembled WGS sequence"/>
</dbReference>
<sequence length="193" mass="21693">MLRNRLLTLLLLLFILVLAGCGKGIEDPLEWEIEDFNFTNQDNKEMGLADLKGKVWLADFIFTNCTTVCLPMTANMVDLQNQFKEQGLDVQIVSFSVDPTVDTPEILKSYAENYGADFASWNLLTGYSPEKIDAFAMDNFKTIARKPENDDQVLHGTSFFLVDKNGVIMKDYNGVNPPVEEIIADAEILLAEE</sequence>
<evidence type="ECO:0000313" key="6">
    <source>
        <dbReference type="EMBL" id="CEG24199.1"/>
    </source>
</evidence>
<organism evidence="6 7">
    <name type="scientific">Planococcus massiliensis</name>
    <dbReference type="NCBI Taxonomy" id="1499687"/>
    <lineage>
        <taxon>Bacteria</taxon>
        <taxon>Bacillati</taxon>
        <taxon>Bacillota</taxon>
        <taxon>Bacilli</taxon>
        <taxon>Bacillales</taxon>
        <taxon>Caryophanaceae</taxon>
        <taxon>Planococcus</taxon>
    </lineage>
</organism>
<dbReference type="InterPro" id="IPR003782">
    <property type="entry name" value="SCO1/SenC"/>
</dbReference>
<feature type="binding site" evidence="3">
    <location>
        <position position="69"/>
    </location>
    <ligand>
        <name>Cu cation</name>
        <dbReference type="ChEBI" id="CHEBI:23378"/>
    </ligand>
</feature>
<protein>
    <recommendedName>
        <fullName evidence="5">Thioredoxin domain-containing protein</fullName>
    </recommendedName>
</protein>
<feature type="binding site" evidence="3">
    <location>
        <position position="65"/>
    </location>
    <ligand>
        <name>Cu cation</name>
        <dbReference type="ChEBI" id="CHEBI:23378"/>
    </ligand>
</feature>
<keyword evidence="2 3" id="KW-0186">Copper</keyword>
<evidence type="ECO:0000256" key="2">
    <source>
        <dbReference type="ARBA" id="ARBA00023008"/>
    </source>
</evidence>
<keyword evidence="7" id="KW-1185">Reference proteome</keyword>
<reference evidence="6 7" key="1">
    <citation type="submission" date="2014-09" db="EMBL/GenBank/DDBJ databases">
        <authorList>
            <person name="Urmite Genomes Urmite Genomes"/>
        </authorList>
    </citation>
    <scope>NUCLEOTIDE SEQUENCE [LARGE SCALE GENOMIC DNA]</scope>
    <source>
        <strain evidence="6 7">ES2</strain>
    </source>
</reference>
<dbReference type="PROSITE" id="PS51352">
    <property type="entry name" value="THIOREDOXIN_2"/>
    <property type="match status" value="1"/>
</dbReference>
<dbReference type="CDD" id="cd02968">
    <property type="entry name" value="SCO"/>
    <property type="match status" value="1"/>
</dbReference>
<dbReference type="AlphaFoldDB" id="A0A098EPJ7"/>
<dbReference type="SUPFAM" id="SSF52833">
    <property type="entry name" value="Thioredoxin-like"/>
    <property type="match status" value="1"/>
</dbReference>
<dbReference type="RefSeq" id="WP_052653517.1">
    <property type="nucleotide sequence ID" value="NZ_CCXS01000001.1"/>
</dbReference>
<gene>
    <name evidence="6" type="ORF">BN1080_03219</name>
</gene>
<dbReference type="Pfam" id="PF02630">
    <property type="entry name" value="SCO1-SenC"/>
    <property type="match status" value="1"/>
</dbReference>
<keyword evidence="4" id="KW-1015">Disulfide bond</keyword>
<evidence type="ECO:0000256" key="3">
    <source>
        <dbReference type="PIRSR" id="PIRSR603782-1"/>
    </source>
</evidence>
<dbReference type="InterPro" id="IPR036249">
    <property type="entry name" value="Thioredoxin-like_sf"/>
</dbReference>
<evidence type="ECO:0000256" key="4">
    <source>
        <dbReference type="PIRSR" id="PIRSR603782-2"/>
    </source>
</evidence>
<accession>A0A098EPJ7</accession>
<dbReference type="PROSITE" id="PS51257">
    <property type="entry name" value="PROKAR_LIPOPROTEIN"/>
    <property type="match status" value="1"/>
</dbReference>
<dbReference type="OrthoDB" id="9811998at2"/>
<dbReference type="GO" id="GO:0046872">
    <property type="term" value="F:metal ion binding"/>
    <property type="evidence" value="ECO:0007669"/>
    <property type="project" value="UniProtKB-KW"/>
</dbReference>
<keyword evidence="3" id="KW-0479">Metal-binding</keyword>
<dbReference type="PANTHER" id="PTHR12151">
    <property type="entry name" value="ELECTRON TRANSPORT PROTIN SCO1/SENC FAMILY MEMBER"/>
    <property type="match status" value="1"/>
</dbReference>
<dbReference type="PANTHER" id="PTHR12151:SF25">
    <property type="entry name" value="LINALOOL DEHYDRATASE_ISOMERASE DOMAIN-CONTAINING PROTEIN"/>
    <property type="match status" value="1"/>
</dbReference>
<evidence type="ECO:0000259" key="5">
    <source>
        <dbReference type="PROSITE" id="PS51352"/>
    </source>
</evidence>
<dbReference type="STRING" id="1499687.BN1080_03219"/>
<evidence type="ECO:0000313" key="7">
    <source>
        <dbReference type="Proteomes" id="UP000043699"/>
    </source>
</evidence>
<name>A0A098EPJ7_9BACL</name>
<dbReference type="InterPro" id="IPR013766">
    <property type="entry name" value="Thioredoxin_domain"/>
</dbReference>
<dbReference type="EMBL" id="CCXS01000001">
    <property type="protein sequence ID" value="CEG24199.1"/>
    <property type="molecule type" value="Genomic_DNA"/>
</dbReference>
<feature type="domain" description="Thioredoxin" evidence="5">
    <location>
        <begin position="27"/>
        <end position="191"/>
    </location>
</feature>
<comment type="similarity">
    <text evidence="1">Belongs to the SCO1/2 family.</text>
</comment>